<feature type="transmembrane region" description="Helical" evidence="10">
    <location>
        <begin position="24"/>
        <end position="44"/>
    </location>
</feature>
<reference evidence="15 16" key="1">
    <citation type="submission" date="2019-02" db="EMBL/GenBank/DDBJ databases">
        <title>Deep-cultivation of Planctomycetes and their phenomic and genomic characterization uncovers novel biology.</title>
        <authorList>
            <person name="Wiegand S."/>
            <person name="Jogler M."/>
            <person name="Boedeker C."/>
            <person name="Pinto D."/>
            <person name="Vollmers J."/>
            <person name="Rivas-Marin E."/>
            <person name="Kohn T."/>
            <person name="Peeters S.H."/>
            <person name="Heuer A."/>
            <person name="Rast P."/>
            <person name="Oberbeckmann S."/>
            <person name="Bunk B."/>
            <person name="Jeske O."/>
            <person name="Meyerdierks A."/>
            <person name="Storesund J.E."/>
            <person name="Kallscheuer N."/>
            <person name="Luecker S."/>
            <person name="Lage O.M."/>
            <person name="Pohl T."/>
            <person name="Merkel B.J."/>
            <person name="Hornburger P."/>
            <person name="Mueller R.-W."/>
            <person name="Bruemmer F."/>
            <person name="Labrenz M."/>
            <person name="Spormann A.M."/>
            <person name="Op Den Camp H."/>
            <person name="Overmann J."/>
            <person name="Amann R."/>
            <person name="Jetten M.S.M."/>
            <person name="Mascher T."/>
            <person name="Medema M.H."/>
            <person name="Devos D.P."/>
            <person name="Kaster A.-K."/>
            <person name="Ovreas L."/>
            <person name="Rohde M."/>
            <person name="Galperin M.Y."/>
            <person name="Jogler C."/>
        </authorList>
    </citation>
    <scope>NUCLEOTIDE SEQUENCE [LARGE SCALE GENOMIC DNA]</scope>
    <source>
        <strain evidence="15 16">Poly59</strain>
    </source>
</reference>
<dbReference type="SUPFAM" id="SSF55874">
    <property type="entry name" value="ATPase domain of HSP90 chaperone/DNA topoisomerase II/histidine kinase"/>
    <property type="match status" value="1"/>
</dbReference>
<dbReference type="SUPFAM" id="SSF47384">
    <property type="entry name" value="Homodimeric domain of signal transducing histidine kinase"/>
    <property type="match status" value="1"/>
</dbReference>
<dbReference type="PROSITE" id="PS50109">
    <property type="entry name" value="HIS_KIN"/>
    <property type="match status" value="1"/>
</dbReference>
<comment type="subcellular location">
    <subcellularLocation>
        <location evidence="2">Membrane</location>
    </subcellularLocation>
</comment>
<evidence type="ECO:0000259" key="12">
    <source>
        <dbReference type="PROSITE" id="PS50112"/>
    </source>
</evidence>
<evidence type="ECO:0000256" key="7">
    <source>
        <dbReference type="ARBA" id="ARBA00022777"/>
    </source>
</evidence>
<keyword evidence="8 10" id="KW-1133">Transmembrane helix</keyword>
<dbReference type="SMART" id="SM00086">
    <property type="entry name" value="PAC"/>
    <property type="match status" value="2"/>
</dbReference>
<dbReference type="Gene3D" id="3.30.450.20">
    <property type="entry name" value="PAS domain"/>
    <property type="match status" value="2"/>
</dbReference>
<evidence type="ECO:0000256" key="5">
    <source>
        <dbReference type="ARBA" id="ARBA00022679"/>
    </source>
</evidence>
<dbReference type="InterPro" id="IPR042240">
    <property type="entry name" value="CHASE_sf"/>
</dbReference>
<dbReference type="Gene3D" id="2.10.70.100">
    <property type="match status" value="1"/>
</dbReference>
<dbReference type="FunFam" id="3.30.565.10:FF:000006">
    <property type="entry name" value="Sensor histidine kinase WalK"/>
    <property type="match status" value="1"/>
</dbReference>
<evidence type="ECO:0000256" key="3">
    <source>
        <dbReference type="ARBA" id="ARBA00012438"/>
    </source>
</evidence>
<dbReference type="SMART" id="SM00387">
    <property type="entry name" value="HATPase_c"/>
    <property type="match status" value="1"/>
</dbReference>
<dbReference type="InterPro" id="IPR000700">
    <property type="entry name" value="PAS-assoc_C"/>
</dbReference>
<dbReference type="InterPro" id="IPR003661">
    <property type="entry name" value="HisK_dim/P_dom"/>
</dbReference>
<dbReference type="InterPro" id="IPR003594">
    <property type="entry name" value="HATPase_dom"/>
</dbReference>
<dbReference type="InterPro" id="IPR052162">
    <property type="entry name" value="Sensor_kinase/Photoreceptor"/>
</dbReference>
<dbReference type="AlphaFoldDB" id="A0A5C6EF12"/>
<evidence type="ECO:0000256" key="2">
    <source>
        <dbReference type="ARBA" id="ARBA00004370"/>
    </source>
</evidence>
<feature type="domain" description="PAS" evidence="12">
    <location>
        <begin position="481"/>
        <end position="524"/>
    </location>
</feature>
<feature type="domain" description="PAC" evidence="13">
    <location>
        <begin position="571"/>
        <end position="623"/>
    </location>
</feature>
<dbReference type="InterPro" id="IPR001610">
    <property type="entry name" value="PAC"/>
</dbReference>
<keyword evidence="4" id="KW-0597">Phosphoprotein</keyword>
<dbReference type="Pfam" id="PF00512">
    <property type="entry name" value="HisKA"/>
    <property type="match status" value="1"/>
</dbReference>
<dbReference type="SMART" id="SM01079">
    <property type="entry name" value="CHASE"/>
    <property type="match status" value="1"/>
</dbReference>
<dbReference type="InterPro" id="IPR005467">
    <property type="entry name" value="His_kinase_dom"/>
</dbReference>
<keyword evidence="9 10" id="KW-0472">Membrane</keyword>
<name>A0A5C6EF12_9BACT</name>
<comment type="catalytic activity">
    <reaction evidence="1">
        <text>ATP + protein L-histidine = ADP + protein N-phospho-L-histidine.</text>
        <dbReference type="EC" id="2.7.13.3"/>
    </reaction>
</comment>
<gene>
    <name evidence="15" type="primary">cph1_3</name>
    <name evidence="15" type="ORF">Poly59_60790</name>
</gene>
<dbReference type="SUPFAM" id="SSF55785">
    <property type="entry name" value="PYP-like sensor domain (PAS domain)"/>
    <property type="match status" value="2"/>
</dbReference>
<dbReference type="InterPro" id="IPR036890">
    <property type="entry name" value="HATPase_C_sf"/>
</dbReference>
<evidence type="ECO:0000313" key="16">
    <source>
        <dbReference type="Proteomes" id="UP000317977"/>
    </source>
</evidence>
<dbReference type="InterPro" id="IPR000014">
    <property type="entry name" value="PAS"/>
</dbReference>
<dbReference type="GO" id="GO:0000155">
    <property type="term" value="F:phosphorelay sensor kinase activity"/>
    <property type="evidence" value="ECO:0007669"/>
    <property type="project" value="InterPro"/>
</dbReference>
<evidence type="ECO:0000259" key="14">
    <source>
        <dbReference type="PROSITE" id="PS50839"/>
    </source>
</evidence>
<evidence type="ECO:0000256" key="6">
    <source>
        <dbReference type="ARBA" id="ARBA00022692"/>
    </source>
</evidence>
<keyword evidence="7" id="KW-0418">Kinase</keyword>
<evidence type="ECO:0000256" key="10">
    <source>
        <dbReference type="SAM" id="Phobius"/>
    </source>
</evidence>
<dbReference type="InterPro" id="IPR035965">
    <property type="entry name" value="PAS-like_dom_sf"/>
</dbReference>
<proteinExistence type="predicted"/>
<dbReference type="CDD" id="cd00130">
    <property type="entry name" value="PAS"/>
    <property type="match status" value="2"/>
</dbReference>
<dbReference type="Gene3D" id="3.30.450.350">
    <property type="entry name" value="CHASE domain"/>
    <property type="match status" value="1"/>
</dbReference>
<dbReference type="CDD" id="cd00082">
    <property type="entry name" value="HisKA"/>
    <property type="match status" value="1"/>
</dbReference>
<dbReference type="OrthoDB" id="231918at2"/>
<dbReference type="PRINTS" id="PR00344">
    <property type="entry name" value="BCTRLSENSOR"/>
</dbReference>
<evidence type="ECO:0000259" key="13">
    <source>
        <dbReference type="PROSITE" id="PS50113"/>
    </source>
</evidence>
<dbReference type="PROSITE" id="PS50839">
    <property type="entry name" value="CHASE"/>
    <property type="match status" value="1"/>
</dbReference>
<dbReference type="Proteomes" id="UP000317977">
    <property type="component" value="Unassembled WGS sequence"/>
</dbReference>
<dbReference type="EMBL" id="SJPX01000006">
    <property type="protein sequence ID" value="TWU47105.1"/>
    <property type="molecule type" value="Genomic_DNA"/>
</dbReference>
<dbReference type="PANTHER" id="PTHR43304">
    <property type="entry name" value="PHYTOCHROME-LIKE PROTEIN CPH1"/>
    <property type="match status" value="1"/>
</dbReference>
<evidence type="ECO:0000256" key="9">
    <source>
        <dbReference type="ARBA" id="ARBA00023136"/>
    </source>
</evidence>
<dbReference type="PANTHER" id="PTHR43304:SF1">
    <property type="entry name" value="PAC DOMAIN-CONTAINING PROTEIN"/>
    <property type="match status" value="1"/>
</dbReference>
<feature type="domain" description="CHASE" evidence="14">
    <location>
        <begin position="88"/>
        <end position="251"/>
    </location>
</feature>
<feature type="domain" description="PAC" evidence="13">
    <location>
        <begin position="429"/>
        <end position="481"/>
    </location>
</feature>
<dbReference type="InterPro" id="IPR004358">
    <property type="entry name" value="Sig_transdc_His_kin-like_C"/>
</dbReference>
<evidence type="ECO:0000256" key="4">
    <source>
        <dbReference type="ARBA" id="ARBA00022553"/>
    </source>
</evidence>
<dbReference type="SMART" id="SM00388">
    <property type="entry name" value="HisKA"/>
    <property type="match status" value="1"/>
</dbReference>
<accession>A0A5C6EF12</accession>
<dbReference type="SMART" id="SM00091">
    <property type="entry name" value="PAS"/>
    <property type="match status" value="2"/>
</dbReference>
<feature type="transmembrane region" description="Helical" evidence="10">
    <location>
        <begin position="318"/>
        <end position="337"/>
    </location>
</feature>
<dbReference type="EC" id="2.7.13.3" evidence="3"/>
<keyword evidence="16" id="KW-1185">Reference proteome</keyword>
<dbReference type="Gene3D" id="3.30.565.10">
    <property type="entry name" value="Histidine kinase-like ATPase, C-terminal domain"/>
    <property type="match status" value="1"/>
</dbReference>
<dbReference type="InterPro" id="IPR006189">
    <property type="entry name" value="CHASE_dom"/>
</dbReference>
<organism evidence="15 16">
    <name type="scientific">Rubripirellula reticaptiva</name>
    <dbReference type="NCBI Taxonomy" id="2528013"/>
    <lineage>
        <taxon>Bacteria</taxon>
        <taxon>Pseudomonadati</taxon>
        <taxon>Planctomycetota</taxon>
        <taxon>Planctomycetia</taxon>
        <taxon>Pirellulales</taxon>
        <taxon>Pirellulaceae</taxon>
        <taxon>Rubripirellula</taxon>
    </lineage>
</organism>
<keyword evidence="5 15" id="KW-0808">Transferase</keyword>
<dbReference type="RefSeq" id="WP_146537493.1">
    <property type="nucleotide sequence ID" value="NZ_SJPX01000006.1"/>
</dbReference>
<dbReference type="Gene3D" id="1.10.287.130">
    <property type="match status" value="1"/>
</dbReference>
<dbReference type="Pfam" id="PF13426">
    <property type="entry name" value="PAS_9"/>
    <property type="match status" value="1"/>
</dbReference>
<feature type="domain" description="Histidine kinase" evidence="11">
    <location>
        <begin position="641"/>
        <end position="854"/>
    </location>
</feature>
<dbReference type="PROSITE" id="PS50112">
    <property type="entry name" value="PAS"/>
    <property type="match status" value="1"/>
</dbReference>
<dbReference type="PROSITE" id="PS50113">
    <property type="entry name" value="PAC"/>
    <property type="match status" value="2"/>
</dbReference>
<dbReference type="Pfam" id="PF02518">
    <property type="entry name" value="HATPase_c"/>
    <property type="match status" value="1"/>
</dbReference>
<dbReference type="Pfam" id="PF08447">
    <property type="entry name" value="PAS_3"/>
    <property type="match status" value="1"/>
</dbReference>
<sequence length="854" mass="95931">MIHHYDRTTNGLRQKLERTGSFQWFHWLVIGLSLGLTLFAWHYARVQQNAKIELQFDREADQAVSLVVDRMATYEEALWSGVAFVTTINGEVDYQTWDDYAACLKLDNRYPGINGIGLIASLGATDLDPFLKNQRVSRPAFTVHPKVDGNEHWPIFAISPIAGNEQAVGLDMMHEINRITAARKARDTKTTQITGPITLVQDATRTPGFLFFAPYYRTPTSAQHPNASETFEGLVYAPFVVRELIYGTLEKSRRRIGIRISDMSEVLFDEHVKSDPDFDPRPLVRKEISLDLYGRTWLFDVRSTRSFRQSIDSSQSTSILVAGLLINAMLLGLFYLISKSARRSLGLADQMTEELACFSLAASVNQIGIFDIDIESKKFKWNDAMYKLFQQNRDSFTPTYESVLGCIHPDDRPALEAAFRGQIDDGETLDSEYRIQLEDGENRHLHSRAVIFRDTDGRAIRLLGSDTDITETREATQELDLTRRVQSAIQDAAGVSMITTNESGLILSVNKTVESMLGYSREELECKKTPAPLHDADEIIQRAAELTEQLGREIKPGFEVFTAMTADGAMEQREWTYIRKDGTRFPVLLTVTAIRDNSGTVTGYLGVAADISDRKEADLAIAKSNEQLARSNEELAQFAYVASHDLQEPLRKVTSFCELLQEDCSDQLNEDGTMYMGYIMDGARRMRKLIQDLLAYSRIEEGDVRIETVIMNDALSVAINDLSTAVQESDATVTFDELPQISAPPSQMVQLFQNLIGNAIKYRGDESPRVHISCESDNGNHVFSVDDNGIGIAPEYRDQVFGIFKRLHGQSQYKGTGIGLAICKRILERVNGKIWIEDSPLGGSRFRFSINSAT</sequence>
<dbReference type="NCBIfam" id="TIGR00229">
    <property type="entry name" value="sensory_box"/>
    <property type="match status" value="1"/>
</dbReference>
<dbReference type="InterPro" id="IPR013655">
    <property type="entry name" value="PAS_fold_3"/>
</dbReference>
<evidence type="ECO:0000256" key="8">
    <source>
        <dbReference type="ARBA" id="ARBA00022989"/>
    </source>
</evidence>
<dbReference type="GO" id="GO:0016020">
    <property type="term" value="C:membrane"/>
    <property type="evidence" value="ECO:0007669"/>
    <property type="project" value="UniProtKB-SubCell"/>
</dbReference>
<dbReference type="InterPro" id="IPR036097">
    <property type="entry name" value="HisK_dim/P_sf"/>
</dbReference>
<evidence type="ECO:0000313" key="15">
    <source>
        <dbReference type="EMBL" id="TWU47105.1"/>
    </source>
</evidence>
<protein>
    <recommendedName>
        <fullName evidence="3">histidine kinase</fullName>
        <ecNumber evidence="3">2.7.13.3</ecNumber>
    </recommendedName>
</protein>
<keyword evidence="6 10" id="KW-0812">Transmembrane</keyword>
<evidence type="ECO:0000259" key="11">
    <source>
        <dbReference type="PROSITE" id="PS50109"/>
    </source>
</evidence>
<comment type="caution">
    <text evidence="15">The sequence shown here is derived from an EMBL/GenBank/DDBJ whole genome shotgun (WGS) entry which is preliminary data.</text>
</comment>
<evidence type="ECO:0000256" key="1">
    <source>
        <dbReference type="ARBA" id="ARBA00000085"/>
    </source>
</evidence>
<dbReference type="Pfam" id="PF03924">
    <property type="entry name" value="CHASE"/>
    <property type="match status" value="1"/>
</dbReference>